<dbReference type="EMBL" id="FOSC01000001">
    <property type="protein sequence ID" value="SFJ28059.1"/>
    <property type="molecule type" value="Genomic_DNA"/>
</dbReference>
<evidence type="ECO:0000256" key="4">
    <source>
        <dbReference type="ARBA" id="ARBA00022729"/>
    </source>
</evidence>
<protein>
    <recommendedName>
        <fullName evidence="7">Cytochrome c-type biogenesis protein</fullName>
    </recommendedName>
</protein>
<evidence type="ECO:0000313" key="10">
    <source>
        <dbReference type="Proteomes" id="UP000199445"/>
    </source>
</evidence>
<dbReference type="Pfam" id="PF03918">
    <property type="entry name" value="CcmH"/>
    <property type="match status" value="1"/>
</dbReference>
<keyword evidence="5" id="KW-0201">Cytochrome c-type biogenesis</keyword>
<dbReference type="OrthoDB" id="9804975at2"/>
<feature type="transmembrane region" description="Helical" evidence="7">
    <location>
        <begin position="110"/>
        <end position="131"/>
    </location>
</feature>
<evidence type="ECO:0000256" key="5">
    <source>
        <dbReference type="ARBA" id="ARBA00022748"/>
    </source>
</evidence>
<comment type="similarity">
    <text evidence="1 7">Belongs to the CcmH/CycL/Ccl2/NrfF family.</text>
</comment>
<accession>A0A1I3Q2X5</accession>
<keyword evidence="7" id="KW-1133">Transmembrane helix</keyword>
<comment type="function">
    <text evidence="7">Possible subunit of a heme lyase.</text>
</comment>
<keyword evidence="7" id="KW-0812">Transmembrane</keyword>
<dbReference type="CDD" id="cd16378">
    <property type="entry name" value="CcmH_N"/>
    <property type="match status" value="1"/>
</dbReference>
<evidence type="ECO:0000313" key="9">
    <source>
        <dbReference type="EMBL" id="SFJ28059.1"/>
    </source>
</evidence>
<keyword evidence="2 7" id="KW-0349">Heme</keyword>
<dbReference type="AlphaFoldDB" id="A0A1I3Q2X5"/>
<dbReference type="PANTHER" id="PTHR47870:SF1">
    <property type="entry name" value="CYTOCHROME C-TYPE BIOGENESIS PROTEIN CCMH"/>
    <property type="match status" value="1"/>
</dbReference>
<dbReference type="InterPro" id="IPR005616">
    <property type="entry name" value="CcmH/CycL/Ccl2/NrfF_N"/>
</dbReference>
<dbReference type="RefSeq" id="WP_091700875.1">
    <property type="nucleotide sequence ID" value="NZ_BMYN01000011.1"/>
</dbReference>
<evidence type="ECO:0000259" key="8">
    <source>
        <dbReference type="Pfam" id="PF03918"/>
    </source>
</evidence>
<keyword evidence="4 7" id="KW-0732">Signal</keyword>
<name>A0A1I3Q2X5_9GAMM</name>
<dbReference type="GO" id="GO:0005886">
    <property type="term" value="C:plasma membrane"/>
    <property type="evidence" value="ECO:0007669"/>
    <property type="project" value="TreeGrafter"/>
</dbReference>
<gene>
    <name evidence="9" type="ORF">SAMN05216429_101393</name>
</gene>
<keyword evidence="6 7" id="KW-0408">Iron</keyword>
<dbReference type="PANTHER" id="PTHR47870">
    <property type="entry name" value="CYTOCHROME C-TYPE BIOGENESIS PROTEIN CCMH"/>
    <property type="match status" value="1"/>
</dbReference>
<dbReference type="GO" id="GO:0046872">
    <property type="term" value="F:metal ion binding"/>
    <property type="evidence" value="ECO:0007669"/>
    <property type="project" value="UniProtKB-KW"/>
</dbReference>
<keyword evidence="10" id="KW-1185">Reference proteome</keyword>
<dbReference type="Proteomes" id="UP000199445">
    <property type="component" value="Unassembled WGS sequence"/>
</dbReference>
<evidence type="ECO:0000256" key="1">
    <source>
        <dbReference type="ARBA" id="ARBA00010342"/>
    </source>
</evidence>
<dbReference type="InterPro" id="IPR038297">
    <property type="entry name" value="CcmH/CycL/NrfF/Ccl2_sf"/>
</dbReference>
<evidence type="ECO:0000256" key="2">
    <source>
        <dbReference type="ARBA" id="ARBA00022617"/>
    </source>
</evidence>
<dbReference type="GO" id="GO:0017004">
    <property type="term" value="P:cytochrome complex assembly"/>
    <property type="evidence" value="ECO:0007669"/>
    <property type="project" value="UniProtKB-KW"/>
</dbReference>
<evidence type="ECO:0000256" key="6">
    <source>
        <dbReference type="ARBA" id="ARBA00023004"/>
    </source>
</evidence>
<proteinExistence type="inferred from homology"/>
<organism evidence="9 10">
    <name type="scientific">Marinobacter persicus</name>
    <dbReference type="NCBI Taxonomy" id="930118"/>
    <lineage>
        <taxon>Bacteria</taxon>
        <taxon>Pseudomonadati</taxon>
        <taxon>Pseudomonadota</taxon>
        <taxon>Gammaproteobacteria</taxon>
        <taxon>Pseudomonadales</taxon>
        <taxon>Marinobacteraceae</taxon>
        <taxon>Marinobacter</taxon>
    </lineage>
</organism>
<dbReference type="InterPro" id="IPR051263">
    <property type="entry name" value="C-type_cytochrome_biogenesis"/>
</dbReference>
<keyword evidence="3 7" id="KW-0479">Metal-binding</keyword>
<sequence>MALTLKSRCCVVIVLLLASFQSMADTAIDARHFEDPVMAERYRDLTASLRCPKCDAQAIDSSDSPVAADMRERVALMLHEGRADKEILDFMANRFGEFVLYNPRLDGRTWLLWALPAALVAGGALVVIAFVRARRHRRVRPLSEEERTRLSSLIHRHRERSE</sequence>
<evidence type="ECO:0000256" key="7">
    <source>
        <dbReference type="RuleBase" id="RU364112"/>
    </source>
</evidence>
<feature type="signal peptide" evidence="7">
    <location>
        <begin position="1"/>
        <end position="24"/>
    </location>
</feature>
<feature type="domain" description="CcmH/CycL/Ccl2/NrfF N-terminal" evidence="8">
    <location>
        <begin position="15"/>
        <end position="153"/>
    </location>
</feature>
<feature type="chain" id="PRO_5011328146" description="Cytochrome c-type biogenesis protein" evidence="7">
    <location>
        <begin position="25"/>
        <end position="162"/>
    </location>
</feature>
<dbReference type="Gene3D" id="1.10.8.640">
    <property type="entry name" value="Cytochrome C biogenesis protein"/>
    <property type="match status" value="1"/>
</dbReference>
<dbReference type="FunFam" id="1.10.8.640:FF:000001">
    <property type="entry name" value="Cytochrome c-type biogenesis protein"/>
    <property type="match status" value="1"/>
</dbReference>
<keyword evidence="7" id="KW-0472">Membrane</keyword>
<evidence type="ECO:0000256" key="3">
    <source>
        <dbReference type="ARBA" id="ARBA00022723"/>
    </source>
</evidence>
<reference evidence="9 10" key="1">
    <citation type="submission" date="2016-10" db="EMBL/GenBank/DDBJ databases">
        <authorList>
            <person name="de Groot N.N."/>
        </authorList>
    </citation>
    <scope>NUCLEOTIDE SEQUENCE [LARGE SCALE GENOMIC DNA]</scope>
    <source>
        <strain evidence="9 10">IBRC-M 10445</strain>
    </source>
</reference>